<gene>
    <name evidence="1" type="ORF">DSM00_1196</name>
</gene>
<organism evidence="1 2">
    <name type="scientific">Leeuwenhoekiella aequorea</name>
    <dbReference type="NCBI Taxonomy" id="283736"/>
    <lineage>
        <taxon>Bacteria</taxon>
        <taxon>Pseudomonadati</taxon>
        <taxon>Bacteroidota</taxon>
        <taxon>Flavobacteriia</taxon>
        <taxon>Flavobacteriales</taxon>
        <taxon>Flavobacteriaceae</taxon>
        <taxon>Leeuwenhoekiella</taxon>
    </lineage>
</organism>
<keyword evidence="2" id="KW-1185">Reference proteome</keyword>
<dbReference type="OrthoDB" id="7064118at2"/>
<dbReference type="AlphaFoldDB" id="A0A4Q0PAL3"/>
<protein>
    <recommendedName>
        <fullName evidence="3">SatD family protein</fullName>
    </recommendedName>
</protein>
<dbReference type="EMBL" id="QOVM01000002">
    <property type="protein sequence ID" value="RXG23581.1"/>
    <property type="molecule type" value="Genomic_DNA"/>
</dbReference>
<evidence type="ECO:0008006" key="3">
    <source>
        <dbReference type="Google" id="ProtNLM"/>
    </source>
</evidence>
<dbReference type="RefSeq" id="WP_128757097.1">
    <property type="nucleotide sequence ID" value="NZ_QOVM01000002.1"/>
</dbReference>
<comment type="caution">
    <text evidence="1">The sequence shown here is derived from an EMBL/GenBank/DDBJ whole genome shotgun (WGS) entry which is preliminary data.</text>
</comment>
<dbReference type="Proteomes" id="UP000289238">
    <property type="component" value="Unassembled WGS sequence"/>
</dbReference>
<sequence length="199" mass="21936">MRAVLTGDIINSQSNNNWQPLLKKVLSYYGEEPTQWELYRGDSFQLELNPDSALVAAIHIKAAIKTFSTLDVRIAIGLGDKKHHAKKVTQANGTAFVNSGTAFDAIKKNTLVLKSNDLQFDSIINLMLSLATLTMDIWPPVTASIVKTQLENPQANQTELSSLLGKSQSAISKALNRAGYSEINALLQYYSQTVKQHKC</sequence>
<name>A0A4Q0PAL3_9FLAO</name>
<evidence type="ECO:0000313" key="2">
    <source>
        <dbReference type="Proteomes" id="UP000289238"/>
    </source>
</evidence>
<accession>A0A4Q0PAL3</accession>
<reference evidence="1 2" key="1">
    <citation type="submission" date="2018-07" db="EMBL/GenBank/DDBJ databases">
        <title>Leeuwenhoekiella genomics.</title>
        <authorList>
            <person name="Tahon G."/>
            <person name="Willems A."/>
        </authorList>
    </citation>
    <scope>NUCLEOTIDE SEQUENCE [LARGE SCALE GENOMIC DNA]</scope>
    <source>
        <strain evidence="1 2">LMG 22550</strain>
    </source>
</reference>
<evidence type="ECO:0000313" key="1">
    <source>
        <dbReference type="EMBL" id="RXG23581.1"/>
    </source>
</evidence>
<proteinExistence type="predicted"/>